<comment type="caution">
    <text evidence="2">The sequence shown here is derived from an EMBL/GenBank/DDBJ whole genome shotgun (WGS) entry which is preliminary data.</text>
</comment>
<protein>
    <submittedName>
        <fullName evidence="2">DUF397 domain-containing protein</fullName>
    </submittedName>
</protein>
<dbReference type="RefSeq" id="WP_156204803.1">
    <property type="nucleotide sequence ID" value="NZ_WHPN01000008.1"/>
</dbReference>
<organism evidence="2 3">
    <name type="scientific">Streptomyces lycii</name>
    <dbReference type="NCBI Taxonomy" id="2654337"/>
    <lineage>
        <taxon>Bacteria</taxon>
        <taxon>Bacillati</taxon>
        <taxon>Actinomycetota</taxon>
        <taxon>Actinomycetes</taxon>
        <taxon>Kitasatosporales</taxon>
        <taxon>Streptomycetaceae</taxon>
        <taxon>Streptomyces</taxon>
    </lineage>
</organism>
<dbReference type="Proteomes" id="UP000621266">
    <property type="component" value="Unassembled WGS sequence"/>
</dbReference>
<dbReference type="Pfam" id="PF04149">
    <property type="entry name" value="DUF397"/>
    <property type="match status" value="1"/>
</dbReference>
<sequence>MNIERHTCAADELTWFKSSHSGTNGGDCVEVAIAPHTVHVRDSKRAAGLHLRVSRRAWSGFLTGVAARRT</sequence>
<proteinExistence type="predicted"/>
<feature type="domain" description="DUF397" evidence="1">
    <location>
        <begin position="13"/>
        <end position="65"/>
    </location>
</feature>
<dbReference type="EMBL" id="WHPN01000008">
    <property type="protein sequence ID" value="KAF4411101.1"/>
    <property type="molecule type" value="Genomic_DNA"/>
</dbReference>
<evidence type="ECO:0000313" key="3">
    <source>
        <dbReference type="Proteomes" id="UP000621266"/>
    </source>
</evidence>
<gene>
    <name evidence="2" type="ORF">GCU69_00360</name>
</gene>
<evidence type="ECO:0000259" key="1">
    <source>
        <dbReference type="Pfam" id="PF04149"/>
    </source>
</evidence>
<name>A0ABQ7FQA1_9ACTN</name>
<evidence type="ECO:0000313" key="2">
    <source>
        <dbReference type="EMBL" id="KAF4411101.1"/>
    </source>
</evidence>
<keyword evidence="3" id="KW-1185">Reference proteome</keyword>
<reference evidence="2 3" key="1">
    <citation type="submission" date="2019-10" db="EMBL/GenBank/DDBJ databases">
        <title>Streptomyces tenebrisbrunneis sp.nov., an endogenous actinomycete isolated from of Lycium ruthenicum.</title>
        <authorList>
            <person name="Ma L."/>
        </authorList>
    </citation>
    <scope>NUCLEOTIDE SEQUENCE [LARGE SCALE GENOMIC DNA]</scope>
    <source>
        <strain evidence="2 3">TRM 66187</strain>
    </source>
</reference>
<accession>A0ABQ7FQA1</accession>
<dbReference type="InterPro" id="IPR007278">
    <property type="entry name" value="DUF397"/>
</dbReference>